<reference evidence="4" key="1">
    <citation type="journal article" date="2019" name="Int. J. Syst. Evol. Microbiol.">
        <title>The Global Catalogue of Microorganisms (GCM) 10K type strain sequencing project: providing services to taxonomists for standard genome sequencing and annotation.</title>
        <authorList>
            <consortium name="The Broad Institute Genomics Platform"/>
            <consortium name="The Broad Institute Genome Sequencing Center for Infectious Disease"/>
            <person name="Wu L."/>
            <person name="Ma J."/>
        </authorList>
    </citation>
    <scope>NUCLEOTIDE SEQUENCE [LARGE SCALE GENOMIC DNA]</scope>
    <source>
        <strain evidence="4">JCM 3296</strain>
    </source>
</reference>
<keyword evidence="1" id="KW-1133">Transmembrane helix</keyword>
<keyword evidence="4" id="KW-1185">Reference proteome</keyword>
<proteinExistence type="predicted"/>
<keyword evidence="1" id="KW-0472">Membrane</keyword>
<dbReference type="RefSeq" id="WP_189259174.1">
    <property type="nucleotide sequence ID" value="NZ_BMRE01000066.1"/>
</dbReference>
<name>A0ABQ2VDK4_9PSEU</name>
<keyword evidence="1" id="KW-0812">Transmembrane</keyword>
<evidence type="ECO:0000259" key="2">
    <source>
        <dbReference type="Pfam" id="PF14219"/>
    </source>
</evidence>
<evidence type="ECO:0000313" key="4">
    <source>
        <dbReference type="Proteomes" id="UP000649573"/>
    </source>
</evidence>
<sequence length="185" mass="19506">MRWTGVAAVVLIGLAAAAEMQSAAVRWATDDVAVIATVVQISLVVHVAAGLTFVVWMSQARARSELITSGGGHRFPAVWVFGGWLIPFGNLFIPQMVMQDIWRGSDRSRPAVELEKRPKSRLVTAWWLCFVASAATSVLPDAEAPLWTTISAALGVAAAVLAGLMIGKVTGMLLSEPTASPAPAA</sequence>
<feature type="domain" description="DUF4328" evidence="2">
    <location>
        <begin position="22"/>
        <end position="169"/>
    </location>
</feature>
<feature type="transmembrane region" description="Helical" evidence="1">
    <location>
        <begin position="146"/>
        <end position="166"/>
    </location>
</feature>
<dbReference type="Proteomes" id="UP000649573">
    <property type="component" value="Unassembled WGS sequence"/>
</dbReference>
<feature type="transmembrane region" description="Helical" evidence="1">
    <location>
        <begin position="33"/>
        <end position="56"/>
    </location>
</feature>
<dbReference type="Pfam" id="PF14219">
    <property type="entry name" value="DUF4328"/>
    <property type="match status" value="1"/>
</dbReference>
<dbReference type="InterPro" id="IPR025565">
    <property type="entry name" value="DUF4328"/>
</dbReference>
<accession>A0ABQ2VDK4</accession>
<evidence type="ECO:0000313" key="3">
    <source>
        <dbReference type="EMBL" id="GGU78467.1"/>
    </source>
</evidence>
<comment type="caution">
    <text evidence="3">The sequence shown here is derived from an EMBL/GenBank/DDBJ whole genome shotgun (WGS) entry which is preliminary data.</text>
</comment>
<dbReference type="EMBL" id="BMRE01000066">
    <property type="protein sequence ID" value="GGU78467.1"/>
    <property type="molecule type" value="Genomic_DNA"/>
</dbReference>
<evidence type="ECO:0000256" key="1">
    <source>
        <dbReference type="SAM" id="Phobius"/>
    </source>
</evidence>
<gene>
    <name evidence="3" type="ORF">GCM10010178_81890</name>
</gene>
<protein>
    <recommendedName>
        <fullName evidence="2">DUF4328 domain-containing protein</fullName>
    </recommendedName>
</protein>
<organism evidence="3 4">
    <name type="scientific">Lentzea flava</name>
    <dbReference type="NCBI Taxonomy" id="103732"/>
    <lineage>
        <taxon>Bacteria</taxon>
        <taxon>Bacillati</taxon>
        <taxon>Actinomycetota</taxon>
        <taxon>Actinomycetes</taxon>
        <taxon>Pseudonocardiales</taxon>
        <taxon>Pseudonocardiaceae</taxon>
        <taxon>Lentzea</taxon>
    </lineage>
</organism>